<evidence type="ECO:0000256" key="5">
    <source>
        <dbReference type="ARBA" id="ARBA00023125"/>
    </source>
</evidence>
<dbReference type="EMBL" id="ACJE01000009">
    <property type="protein sequence ID" value="EHA23752.1"/>
    <property type="molecule type" value="Genomic_DNA"/>
</dbReference>
<dbReference type="Pfam" id="PF00172">
    <property type="entry name" value="Zn_clus"/>
    <property type="match status" value="1"/>
</dbReference>
<feature type="compositionally biased region" description="Polar residues" evidence="9">
    <location>
        <begin position="1"/>
        <end position="15"/>
    </location>
</feature>
<evidence type="ECO:0000256" key="4">
    <source>
        <dbReference type="ARBA" id="ARBA00023015"/>
    </source>
</evidence>
<dbReference type="GO" id="GO:0006351">
    <property type="term" value="P:DNA-templated transcription"/>
    <property type="evidence" value="ECO:0007669"/>
    <property type="project" value="InterPro"/>
</dbReference>
<reference evidence="13 14" key="1">
    <citation type="journal article" date="2011" name="Genome Res.">
        <title>Comparative genomics of citric-acid-producing Aspergillus niger ATCC 1015 versus enzyme-producing CBS 513.88.</title>
        <authorList>
            <person name="Andersen M.R."/>
            <person name="Salazar M.P."/>
            <person name="Schaap P.J."/>
            <person name="van de Vondervoort P.J."/>
            <person name="Culley D."/>
            <person name="Thykaer J."/>
            <person name="Frisvad J.C."/>
            <person name="Nielsen K.F."/>
            <person name="Albang R."/>
            <person name="Albermann K."/>
            <person name="Berka R.M."/>
            <person name="Braus G.H."/>
            <person name="Braus-Stromeyer S.A."/>
            <person name="Corrochano L.M."/>
            <person name="Dai Z."/>
            <person name="van Dijck P.W."/>
            <person name="Hofmann G."/>
            <person name="Lasure L.L."/>
            <person name="Magnuson J.K."/>
            <person name="Menke H."/>
            <person name="Meijer M."/>
            <person name="Meijer S.L."/>
            <person name="Nielsen J.B."/>
            <person name="Nielsen M.L."/>
            <person name="van Ooyen A.J."/>
            <person name="Pel H.J."/>
            <person name="Poulsen L."/>
            <person name="Samson R.A."/>
            <person name="Stam H."/>
            <person name="Tsang A."/>
            <person name="van den Brink J.M."/>
            <person name="Atkins A."/>
            <person name="Aerts A."/>
            <person name="Shapiro H."/>
            <person name="Pangilinan J."/>
            <person name="Salamov A."/>
            <person name="Lou Y."/>
            <person name="Lindquist E."/>
            <person name="Lucas S."/>
            <person name="Grimwood J."/>
            <person name="Grigoriev I.V."/>
            <person name="Kubicek C.P."/>
            <person name="Martinez D."/>
            <person name="van Peij N.N."/>
            <person name="Roubos J.A."/>
            <person name="Nielsen J."/>
            <person name="Baker S.E."/>
        </authorList>
    </citation>
    <scope>NUCLEOTIDE SEQUENCE [LARGE SCALE GENOMIC DNA]</scope>
    <source>
        <strain evidence="14">ATCC 1015 / CBS 113.46 / FGSC A1144 / LSHB Ac4 / NCTC 3858a / NRRL 328 / USDA 3528.7</strain>
    </source>
</reference>
<keyword evidence="3" id="KW-0862">Zinc</keyword>
<evidence type="ECO:0000259" key="12">
    <source>
        <dbReference type="PROSITE" id="PS50157"/>
    </source>
</evidence>
<dbReference type="AlphaFoldDB" id="G3Y041"/>
<evidence type="ECO:0000313" key="13">
    <source>
        <dbReference type="EMBL" id="EHA23752.1"/>
    </source>
</evidence>
<dbReference type="FunFam" id="3.30.160.60:FF:002343">
    <property type="entry name" value="Zinc finger protein 33A"/>
    <property type="match status" value="1"/>
</dbReference>
<organism evidence="13 14">
    <name type="scientific">Aspergillus niger (strain ATCC 1015 / CBS 113.46 / FGSC A1144 / LSHB Ac4 / NCTC 3858a / NRRL 328 / USDA 3528.7)</name>
    <dbReference type="NCBI Taxonomy" id="380704"/>
    <lineage>
        <taxon>Eukaryota</taxon>
        <taxon>Fungi</taxon>
        <taxon>Dikarya</taxon>
        <taxon>Ascomycota</taxon>
        <taxon>Pezizomycotina</taxon>
        <taxon>Eurotiomycetes</taxon>
        <taxon>Eurotiomycetidae</taxon>
        <taxon>Eurotiales</taxon>
        <taxon>Aspergillaceae</taxon>
        <taxon>Aspergillus</taxon>
        <taxon>Aspergillus subgen. Circumdati</taxon>
    </lineage>
</organism>
<dbReference type="OrthoDB" id="40579at2759"/>
<name>G3Y041_ASPNA</name>
<dbReference type="Gene3D" id="4.10.240.10">
    <property type="entry name" value="Zn(2)-C6 fungal-type DNA-binding domain"/>
    <property type="match status" value="1"/>
</dbReference>
<evidence type="ECO:0000256" key="8">
    <source>
        <dbReference type="PROSITE-ProRule" id="PRU00042"/>
    </source>
</evidence>
<dbReference type="PROSITE" id="PS50157">
    <property type="entry name" value="ZINC_FINGER_C2H2_2"/>
    <property type="match status" value="2"/>
</dbReference>
<keyword evidence="6" id="KW-0804">Transcription</keyword>
<feature type="domain" description="C2H2-type" evidence="12">
    <location>
        <begin position="26"/>
        <end position="53"/>
    </location>
</feature>
<dbReference type="SMART" id="SM00355">
    <property type="entry name" value="ZnF_C2H2"/>
    <property type="match status" value="2"/>
</dbReference>
<dbReference type="HOGENOM" id="CLU_003487_2_1_1"/>
<evidence type="ECO:0000256" key="7">
    <source>
        <dbReference type="ARBA" id="ARBA00023242"/>
    </source>
</evidence>
<dbReference type="GO" id="GO:0000981">
    <property type="term" value="F:DNA-binding transcription factor activity, RNA polymerase II-specific"/>
    <property type="evidence" value="ECO:0007669"/>
    <property type="project" value="InterPro"/>
</dbReference>
<dbReference type="SMART" id="SM00066">
    <property type="entry name" value="GAL4"/>
    <property type="match status" value="1"/>
</dbReference>
<dbReference type="InterPro" id="IPR007219">
    <property type="entry name" value="XnlR_reg_dom"/>
</dbReference>
<sequence length="811" mass="91150">MLDKSSPSLPAQSPSRPLPKARDGYFQCGFCKKHYNRADHLIRHVRSHTREKPYVCHVCNKGFARPDLMKRHAAGHDHPRDGKRKRPPQYAKSGRVSQACKACATSKLKCDEEKPCRRCRDKKLICDWHDAGFDELTPDHESGIFSVDGTFFPEFIPDSLIPSLSRPNEIDPLNSINPTPDYRHNLLNTNMQFDFDLTDVDFGLIDYFNSQGLSHTAPQPPDASNDRSDVDSRIALGAEAYKRSSLSAWKPAQHDHVFADQDDLSVPVVMDSPGSSIRGERQILPERLSSGSRDLIFGMVLQTSEKTAVPRIIKSFPSTELLDGLIQDYFAYQSHQLDPFIHAPTFYPNEESSDMLTALAASGAVRSAIPTIRKLGYALMEVARLQMSTKYESDNRITRHLRPSQTFAVVIDIGLWSGNGRRTEIAESFQQPLVTMLRRALRFRRTIYTTIVPSPEDNEEELQKKWHSWIEQESFRRLVHHLFLHDAQCAMMLNVSPLISYAELELPLPSIRALWDAKSAAAWRDTYLALGLLSTERQPSLVEALRDMSRLQGVVDLQLAGCILLHGFSAMVNEYHRFSFISKGNPKHWNALVTNSRHQELSQALQHFRMICYEWPSFPIPEVILIYEMISMLLYMSLEDLQLFAGKEDKNEARRVYHSALDWISSIDSRRAVWHAGQVIRAAKAIPAGSLTGFLAVGVYYASLAFWSYSVVLKAKNNKLASESRPFGPPSTIRGPTVYLDGDETTDVQKFISLGCGSPALQGRQGPAFVSDPGQTMDVTQELLRADASHDALPPLVQGLCQLMNGLGNAA</sequence>
<dbReference type="CDD" id="cd12148">
    <property type="entry name" value="fungal_TF_MHR"/>
    <property type="match status" value="1"/>
</dbReference>
<dbReference type="SUPFAM" id="SSF57701">
    <property type="entry name" value="Zn2/Cys6 DNA-binding domain"/>
    <property type="match status" value="1"/>
</dbReference>
<feature type="region of interest" description="Disordered" evidence="9">
    <location>
        <begin position="1"/>
        <end position="20"/>
    </location>
</feature>
<feature type="region of interest" description="Disordered" evidence="9">
    <location>
        <begin position="72"/>
        <end position="92"/>
    </location>
</feature>
<keyword evidence="10" id="KW-0472">Membrane</keyword>
<feature type="transmembrane region" description="Helical" evidence="10">
    <location>
        <begin position="691"/>
        <end position="712"/>
    </location>
</feature>
<keyword evidence="2 8" id="KW-0863">Zinc-finger</keyword>
<dbReference type="SUPFAM" id="SSF57667">
    <property type="entry name" value="beta-beta-alpha zinc fingers"/>
    <property type="match status" value="1"/>
</dbReference>
<evidence type="ECO:0000256" key="6">
    <source>
        <dbReference type="ARBA" id="ARBA00023163"/>
    </source>
</evidence>
<keyword evidence="1" id="KW-0479">Metal-binding</keyword>
<dbReference type="InterPro" id="IPR036864">
    <property type="entry name" value="Zn2-C6_fun-type_DNA-bd_sf"/>
</dbReference>
<feature type="non-terminal residue" evidence="13">
    <location>
        <position position="811"/>
    </location>
</feature>
<dbReference type="PROSITE" id="PS00028">
    <property type="entry name" value="ZINC_FINGER_C2H2_1"/>
    <property type="match status" value="2"/>
</dbReference>
<dbReference type="PROSITE" id="PS00463">
    <property type="entry name" value="ZN2_CY6_FUNGAL_1"/>
    <property type="match status" value="1"/>
</dbReference>
<feature type="domain" description="C2H2-type" evidence="12">
    <location>
        <begin position="54"/>
        <end position="81"/>
    </location>
</feature>
<dbReference type="GO" id="GO:0003677">
    <property type="term" value="F:DNA binding"/>
    <property type="evidence" value="ECO:0007669"/>
    <property type="project" value="UniProtKB-KW"/>
</dbReference>
<keyword evidence="10" id="KW-0812">Transmembrane</keyword>
<dbReference type="InterPro" id="IPR001138">
    <property type="entry name" value="Zn2Cys6_DnaBD"/>
</dbReference>
<dbReference type="CDD" id="cd00067">
    <property type="entry name" value="GAL4"/>
    <property type="match status" value="1"/>
</dbReference>
<evidence type="ECO:0000256" key="2">
    <source>
        <dbReference type="ARBA" id="ARBA00022771"/>
    </source>
</evidence>
<dbReference type="Pfam" id="PF04082">
    <property type="entry name" value="Fungal_trans"/>
    <property type="match status" value="1"/>
</dbReference>
<proteinExistence type="predicted"/>
<keyword evidence="10" id="KW-1133">Transmembrane helix</keyword>
<dbReference type="GO" id="GO:0008270">
    <property type="term" value="F:zinc ion binding"/>
    <property type="evidence" value="ECO:0007669"/>
    <property type="project" value="UniProtKB-KW"/>
</dbReference>
<evidence type="ECO:0000256" key="3">
    <source>
        <dbReference type="ARBA" id="ARBA00022833"/>
    </source>
</evidence>
<evidence type="ECO:0000256" key="10">
    <source>
        <dbReference type="SAM" id="Phobius"/>
    </source>
</evidence>
<dbReference type="STRING" id="380704.G3Y041"/>
<dbReference type="Pfam" id="PF00096">
    <property type="entry name" value="zf-C2H2"/>
    <property type="match status" value="2"/>
</dbReference>
<accession>G3Y041</accession>
<dbReference type="InterPro" id="IPR036236">
    <property type="entry name" value="Znf_C2H2_sf"/>
</dbReference>
<keyword evidence="4" id="KW-0805">Transcription regulation</keyword>
<dbReference type="Proteomes" id="UP000009038">
    <property type="component" value="Unassembled WGS sequence"/>
</dbReference>
<protein>
    <recommendedName>
        <fullName evidence="15">C2H2 type zinc finger domain protein</fullName>
    </recommendedName>
</protein>
<evidence type="ECO:0000313" key="14">
    <source>
        <dbReference type="Proteomes" id="UP000009038"/>
    </source>
</evidence>
<evidence type="ECO:0008006" key="15">
    <source>
        <dbReference type="Google" id="ProtNLM"/>
    </source>
</evidence>
<dbReference type="PANTHER" id="PTHR47660">
    <property type="entry name" value="TRANSCRIPTION FACTOR WITH C2H2 AND ZN(2)-CYS(6) DNA BINDING DOMAIN (EUROFUNG)-RELATED-RELATED"/>
    <property type="match status" value="1"/>
</dbReference>
<keyword evidence="5" id="KW-0238">DNA-binding</keyword>
<dbReference type="Gene3D" id="3.30.160.60">
    <property type="entry name" value="Classic Zinc Finger"/>
    <property type="match status" value="2"/>
</dbReference>
<evidence type="ECO:0000256" key="1">
    <source>
        <dbReference type="ARBA" id="ARBA00022723"/>
    </source>
</evidence>
<dbReference type="PANTHER" id="PTHR47660:SF2">
    <property type="entry name" value="TRANSCRIPTION FACTOR WITH C2H2 AND ZN(2)-CYS(6) DNA BINDING DOMAIN (EUROFUNG)"/>
    <property type="match status" value="1"/>
</dbReference>
<dbReference type="PROSITE" id="PS50048">
    <property type="entry name" value="ZN2_CY6_FUNGAL_2"/>
    <property type="match status" value="1"/>
</dbReference>
<evidence type="ECO:0000256" key="9">
    <source>
        <dbReference type="SAM" id="MobiDB-lite"/>
    </source>
</evidence>
<evidence type="ECO:0000259" key="11">
    <source>
        <dbReference type="PROSITE" id="PS50048"/>
    </source>
</evidence>
<dbReference type="InterPro" id="IPR013087">
    <property type="entry name" value="Znf_C2H2_type"/>
</dbReference>
<comment type="caution">
    <text evidence="13">The sequence shown here is derived from an EMBL/GenBank/DDBJ whole genome shotgun (WGS) entry which is preliminary data.</text>
</comment>
<keyword evidence="7" id="KW-0539">Nucleus</keyword>
<gene>
    <name evidence="13" type="ORF">ASPNIDRAFT_180885</name>
</gene>
<feature type="domain" description="Zn(2)-C6 fungal-type" evidence="11">
    <location>
        <begin position="99"/>
        <end position="128"/>
    </location>
</feature>
<dbReference type="GO" id="GO:0009893">
    <property type="term" value="P:positive regulation of metabolic process"/>
    <property type="evidence" value="ECO:0007669"/>
    <property type="project" value="UniProtKB-ARBA"/>
</dbReference>